<name>A0A518DX40_9BACT</name>
<dbReference type="AlphaFoldDB" id="A0A518DX40"/>
<dbReference type="Proteomes" id="UP000317648">
    <property type="component" value="Chromosome"/>
</dbReference>
<reference evidence="1 2" key="1">
    <citation type="submission" date="2019-02" db="EMBL/GenBank/DDBJ databases">
        <title>Deep-cultivation of Planctomycetes and their phenomic and genomic characterization uncovers novel biology.</title>
        <authorList>
            <person name="Wiegand S."/>
            <person name="Jogler M."/>
            <person name="Boedeker C."/>
            <person name="Pinto D."/>
            <person name="Vollmers J."/>
            <person name="Rivas-Marin E."/>
            <person name="Kohn T."/>
            <person name="Peeters S.H."/>
            <person name="Heuer A."/>
            <person name="Rast P."/>
            <person name="Oberbeckmann S."/>
            <person name="Bunk B."/>
            <person name="Jeske O."/>
            <person name="Meyerdierks A."/>
            <person name="Storesund J.E."/>
            <person name="Kallscheuer N."/>
            <person name="Luecker S."/>
            <person name="Lage O.M."/>
            <person name="Pohl T."/>
            <person name="Merkel B.J."/>
            <person name="Hornburger P."/>
            <person name="Mueller R.-W."/>
            <person name="Bruemmer F."/>
            <person name="Labrenz M."/>
            <person name="Spormann A.M."/>
            <person name="Op den Camp H."/>
            <person name="Overmann J."/>
            <person name="Amann R."/>
            <person name="Jetten M.S.M."/>
            <person name="Mascher T."/>
            <person name="Medema M.H."/>
            <person name="Devos D.P."/>
            <person name="Kaster A.-K."/>
            <person name="Ovreas L."/>
            <person name="Rohde M."/>
            <person name="Galperin M.Y."/>
            <person name="Jogler C."/>
        </authorList>
    </citation>
    <scope>NUCLEOTIDE SEQUENCE [LARGE SCALE GENOMIC DNA]</scope>
    <source>
        <strain evidence="1 2">Pla85_3_4</strain>
    </source>
</reference>
<accession>A0A518DX40</accession>
<sequence length="276" mass="31077">MLNWFHRPSADEVVQAVQEQLAAACQKNLLSLTLYGEHRVARRVRVRLLIVLRELDLPALRTLSETFAGAWWRSYVSPMILSQAELHASTDVFPVTFSDMQRDYRVLSGEDVLAELIVPRSHLRWRCEQEFKNLLLRMQRAYLLQGARPRRLLPLLLASFATYRKTLRWAFSLVSSVDQEKREAAQPASAPPGLSSLRPAPTASDDAVLAQAAAAWNLDPVVLDRMADAAAGRTRPAPEAIRSLFVEFLYVVHQTAAVVDQLPDKPAMQDIQEQSP</sequence>
<dbReference type="OrthoDB" id="249782at2"/>
<protein>
    <submittedName>
        <fullName evidence="1">Uncharacterized protein</fullName>
    </submittedName>
</protein>
<evidence type="ECO:0000313" key="1">
    <source>
        <dbReference type="EMBL" id="QDU96421.1"/>
    </source>
</evidence>
<gene>
    <name evidence="1" type="ORF">Pla8534_42410</name>
</gene>
<organism evidence="1 2">
    <name type="scientific">Lignipirellula cremea</name>
    <dbReference type="NCBI Taxonomy" id="2528010"/>
    <lineage>
        <taxon>Bacteria</taxon>
        <taxon>Pseudomonadati</taxon>
        <taxon>Planctomycetota</taxon>
        <taxon>Planctomycetia</taxon>
        <taxon>Pirellulales</taxon>
        <taxon>Pirellulaceae</taxon>
        <taxon>Lignipirellula</taxon>
    </lineage>
</organism>
<dbReference type="EMBL" id="CP036433">
    <property type="protein sequence ID" value="QDU96421.1"/>
    <property type="molecule type" value="Genomic_DNA"/>
</dbReference>
<keyword evidence="2" id="KW-1185">Reference proteome</keyword>
<dbReference type="RefSeq" id="WP_145055055.1">
    <property type="nucleotide sequence ID" value="NZ_CP036433.1"/>
</dbReference>
<evidence type="ECO:0000313" key="2">
    <source>
        <dbReference type="Proteomes" id="UP000317648"/>
    </source>
</evidence>
<dbReference type="KEGG" id="lcre:Pla8534_42410"/>
<proteinExistence type="predicted"/>